<dbReference type="GO" id="GO:0005524">
    <property type="term" value="F:ATP binding"/>
    <property type="evidence" value="ECO:0007669"/>
    <property type="project" value="UniProtKB-KW"/>
</dbReference>
<keyword evidence="5 17" id="KW-0597">Phosphoprotein</keyword>
<dbReference type="RefSeq" id="WP_105329549.1">
    <property type="nucleotide sequence ID" value="NZ_PUHY01000006.1"/>
</dbReference>
<dbReference type="PROSITE" id="PS50110">
    <property type="entry name" value="RESPONSE_REGULATORY"/>
    <property type="match status" value="2"/>
</dbReference>
<keyword evidence="6" id="KW-0808">Transferase</keyword>
<evidence type="ECO:0000256" key="18">
    <source>
        <dbReference type="SAM" id="Phobius"/>
    </source>
</evidence>
<dbReference type="PRINTS" id="PR00344">
    <property type="entry name" value="BCTRLSENSOR"/>
</dbReference>
<feature type="domain" description="HPt" evidence="22">
    <location>
        <begin position="1159"/>
        <end position="1255"/>
    </location>
</feature>
<dbReference type="InterPro" id="IPR011006">
    <property type="entry name" value="CheY-like_superfamily"/>
</dbReference>
<comment type="subunit">
    <text evidence="14">At low DSF concentrations, interacts with RpfF.</text>
</comment>
<dbReference type="EMBL" id="PUHY01000006">
    <property type="protein sequence ID" value="PQO36259.1"/>
    <property type="molecule type" value="Genomic_DNA"/>
</dbReference>
<evidence type="ECO:0000259" key="22">
    <source>
        <dbReference type="PROSITE" id="PS50894"/>
    </source>
</evidence>
<feature type="domain" description="CHASE" evidence="21">
    <location>
        <begin position="306"/>
        <end position="529"/>
    </location>
</feature>
<feature type="transmembrane region" description="Helical" evidence="18">
    <location>
        <begin position="546"/>
        <end position="566"/>
    </location>
</feature>
<keyword evidence="11 18" id="KW-1133">Transmembrane helix</keyword>
<feature type="modified residue" description="Phosphohistidine" evidence="16">
    <location>
        <position position="1198"/>
    </location>
</feature>
<dbReference type="PANTHER" id="PTHR45339">
    <property type="entry name" value="HYBRID SIGNAL TRANSDUCTION HISTIDINE KINASE J"/>
    <property type="match status" value="1"/>
</dbReference>
<evidence type="ECO:0000256" key="10">
    <source>
        <dbReference type="ARBA" id="ARBA00022840"/>
    </source>
</evidence>
<feature type="transmembrane region" description="Helical" evidence="18">
    <location>
        <begin position="90"/>
        <end position="114"/>
    </location>
</feature>
<dbReference type="InterPro" id="IPR001789">
    <property type="entry name" value="Sig_transdc_resp-reg_receiver"/>
</dbReference>
<keyword evidence="12" id="KW-0902">Two-component regulatory system</keyword>
<keyword evidence="8" id="KW-0547">Nucleotide-binding</keyword>
<evidence type="ECO:0000313" key="24">
    <source>
        <dbReference type="Proteomes" id="UP000238322"/>
    </source>
</evidence>
<dbReference type="Gene3D" id="1.20.120.160">
    <property type="entry name" value="HPT domain"/>
    <property type="match status" value="1"/>
</dbReference>
<gene>
    <name evidence="23" type="ORF">C5Y83_10115</name>
</gene>
<evidence type="ECO:0000313" key="23">
    <source>
        <dbReference type="EMBL" id="PQO36259.1"/>
    </source>
</evidence>
<dbReference type="InterPro" id="IPR042240">
    <property type="entry name" value="CHASE_sf"/>
</dbReference>
<sequence>MISNATSAPSSKSRLIAAAWLLIAGRIFLCLALVTACIVMLAWPAGWISLRSLVDGLPTMKFNTALGLAALAATGLLRSRVHFVVNRIDWAAIGLAAFVFALATISLLEVAFSWDFGIDTLLSDDPRSIRIGRTPGLMSTGTAIGLWLLAVSQIISNFVPTWVRKSIASLAGILGLISIFLFLFRNNVRGTSIFSTTAIHTATLLVFVAAGFFLVWRGSRFIHTESDQDIVLAELRRARPISGVVVGMLAVALLVTGSLVWDAQRTIREANNARFAYYTNLAVEDIDRSINRVVYGLRGLRGLYIGSQHVSRDEFAKFVLSRNLAVEFPGAIGFGLIQRVERSNLKNYIAEVRADNTPEFQVLTTGNAPDLFIIRYIYPLEQNQTAWGYDIGSETTRRAAVEKATRTGKPTISGRIELLQDKQKTSGFLYFLPIYQSAETPLSPEERVKQLRGLIYAPIILEQTLTGIESLTLGNVEVVIQDVEDPDSPTLLYGDDTLLNSRDSKFAPNTRQFSLTREIIAGGRKWRISVFSTRGFENRIDRVTPAMIGVGGITLSMLLVGVIWLMGRNMALAHNLTVELQTSEEVAKEARLAAEKANLAKSEFLANMSHEIRTPMNAIIGLTDSVLRTELTNDQRDYLRTVAESSNTLLQIINDILDFSKIEAGKLELDEEEFQPRDLIAKLLKSLSPKLHNRNVEIVYHVERSVPTLLKGDARRLGQILLNLVGNAIKFTHQGMIEVKVVNVPTESASVDEIQLKFSVRDTGIGIPPDKLDSIFNVFEQADTSVTRRYGGTGLGLTISSLLVRKLGGEIWLESEEGVGSTFYFTVKLRKAQFQTPQPWQDAAHILAGKRALVVDDNEIDQLMLKEVAESYNIQAQVADSGAKALERLRAAATDEYPFDVVIADVRMPEMDGYEMIQKLQAAPETYGQPVVILVSSGGINSHDRDTTLQIASRIRKPIKPSELLEAIIDGFGIGTTEEVISTSDELETVESSIPKLRVLVAEDSLPNQKVAMAILKRRNHDVTIVQNGLEALETVQHNQFDVVLMDVQMPEMDGLTAAFQIREHEQKHGGHVPIVATTAHALKKDRERCLSAGMDEYVSKPLSADELFAAIENAIHRSNGNAAAPLTLSLGASTEQPKSESAHTQIPWEKLLERLGNDHKTLIDIVEAYAPEMEKSMENIRTALGKSDGHLLTISAHKLKSALRFFHQIETSKIAETLEKRGLNNEFEAAHPEADELERRLSQLMPCLIDFIPA</sequence>
<dbReference type="PANTHER" id="PTHR45339:SF1">
    <property type="entry name" value="HYBRID SIGNAL TRANSDUCTION HISTIDINE KINASE J"/>
    <property type="match status" value="1"/>
</dbReference>
<dbReference type="InterPro" id="IPR036641">
    <property type="entry name" value="HPT_dom_sf"/>
</dbReference>
<feature type="domain" description="Response regulatory" evidence="20">
    <location>
        <begin position="851"/>
        <end position="972"/>
    </location>
</feature>
<evidence type="ECO:0000256" key="11">
    <source>
        <dbReference type="ARBA" id="ARBA00022989"/>
    </source>
</evidence>
<dbReference type="InterPro" id="IPR003661">
    <property type="entry name" value="HisK_dim/P_dom"/>
</dbReference>
<dbReference type="Pfam" id="PF03924">
    <property type="entry name" value="CHASE"/>
    <property type="match status" value="1"/>
</dbReference>
<evidence type="ECO:0000259" key="20">
    <source>
        <dbReference type="PROSITE" id="PS50110"/>
    </source>
</evidence>
<evidence type="ECO:0000256" key="5">
    <source>
        <dbReference type="ARBA" id="ARBA00022553"/>
    </source>
</evidence>
<dbReference type="PROSITE" id="PS50839">
    <property type="entry name" value="CHASE"/>
    <property type="match status" value="1"/>
</dbReference>
<keyword evidence="10" id="KW-0067">ATP-binding</keyword>
<dbReference type="PROSITE" id="PS50894">
    <property type="entry name" value="HPT"/>
    <property type="match status" value="1"/>
</dbReference>
<dbReference type="GO" id="GO:0000155">
    <property type="term" value="F:phosphorelay sensor kinase activity"/>
    <property type="evidence" value="ECO:0007669"/>
    <property type="project" value="InterPro"/>
</dbReference>
<keyword evidence="7 18" id="KW-0812">Transmembrane</keyword>
<dbReference type="Proteomes" id="UP000238322">
    <property type="component" value="Unassembled WGS sequence"/>
</dbReference>
<keyword evidence="4" id="KW-1003">Cell membrane</keyword>
<dbReference type="Pfam" id="PF01627">
    <property type="entry name" value="Hpt"/>
    <property type="match status" value="1"/>
</dbReference>
<feature type="transmembrane region" description="Helical" evidence="18">
    <location>
        <begin position="167"/>
        <end position="185"/>
    </location>
</feature>
<keyword evidence="9" id="KW-0418">Kinase</keyword>
<dbReference type="GO" id="GO:0005886">
    <property type="term" value="C:plasma membrane"/>
    <property type="evidence" value="ECO:0007669"/>
    <property type="project" value="UniProtKB-SubCell"/>
</dbReference>
<comment type="catalytic activity">
    <reaction evidence="1">
        <text>ATP + protein L-histidine = ADP + protein N-phospho-L-histidine.</text>
        <dbReference type="EC" id="2.7.13.3"/>
    </reaction>
</comment>
<dbReference type="Gene3D" id="1.10.287.130">
    <property type="match status" value="1"/>
</dbReference>
<dbReference type="SMART" id="SM00387">
    <property type="entry name" value="HATPase_c"/>
    <property type="match status" value="1"/>
</dbReference>
<feature type="transmembrane region" description="Helical" evidence="18">
    <location>
        <begin position="62"/>
        <end position="78"/>
    </location>
</feature>
<evidence type="ECO:0000256" key="13">
    <source>
        <dbReference type="ARBA" id="ARBA00023136"/>
    </source>
</evidence>
<evidence type="ECO:0000256" key="8">
    <source>
        <dbReference type="ARBA" id="ARBA00022741"/>
    </source>
</evidence>
<dbReference type="InterPro" id="IPR004358">
    <property type="entry name" value="Sig_transdc_His_kin-like_C"/>
</dbReference>
<evidence type="ECO:0000256" key="9">
    <source>
        <dbReference type="ARBA" id="ARBA00022777"/>
    </source>
</evidence>
<dbReference type="FunFam" id="1.10.287.130:FF:000002">
    <property type="entry name" value="Two-component osmosensing histidine kinase"/>
    <property type="match status" value="1"/>
</dbReference>
<dbReference type="SUPFAM" id="SSF55874">
    <property type="entry name" value="ATPase domain of HSP90 chaperone/DNA topoisomerase II/histidine kinase"/>
    <property type="match status" value="1"/>
</dbReference>
<dbReference type="EC" id="2.7.13.3" evidence="3"/>
<dbReference type="Pfam" id="PF00512">
    <property type="entry name" value="HisKA"/>
    <property type="match status" value="1"/>
</dbReference>
<evidence type="ECO:0000256" key="7">
    <source>
        <dbReference type="ARBA" id="ARBA00022692"/>
    </source>
</evidence>
<dbReference type="Gene3D" id="3.30.565.10">
    <property type="entry name" value="Histidine kinase-like ATPase, C-terminal domain"/>
    <property type="match status" value="1"/>
</dbReference>
<comment type="caution">
    <text evidence="23">The sequence shown here is derived from an EMBL/GenBank/DDBJ whole genome shotgun (WGS) entry which is preliminary data.</text>
</comment>
<proteinExistence type="predicted"/>
<dbReference type="InterPro" id="IPR036097">
    <property type="entry name" value="HisK_dim/P_sf"/>
</dbReference>
<feature type="domain" description="Histidine kinase" evidence="19">
    <location>
        <begin position="607"/>
        <end position="831"/>
    </location>
</feature>
<dbReference type="Gene3D" id="3.40.50.2300">
    <property type="match status" value="2"/>
</dbReference>
<dbReference type="InterPro" id="IPR006189">
    <property type="entry name" value="CHASE_dom"/>
</dbReference>
<dbReference type="AlphaFoldDB" id="A0A2S8FVQ5"/>
<evidence type="ECO:0000256" key="4">
    <source>
        <dbReference type="ARBA" id="ARBA00022475"/>
    </source>
</evidence>
<keyword evidence="13 18" id="KW-0472">Membrane</keyword>
<dbReference type="CDD" id="cd17546">
    <property type="entry name" value="REC_hyHK_CKI1_RcsC-like"/>
    <property type="match status" value="2"/>
</dbReference>
<evidence type="ECO:0000259" key="21">
    <source>
        <dbReference type="PROSITE" id="PS50839"/>
    </source>
</evidence>
<evidence type="ECO:0000256" key="14">
    <source>
        <dbReference type="ARBA" id="ARBA00064003"/>
    </source>
</evidence>
<dbReference type="FunFam" id="3.30.565.10:FF:000010">
    <property type="entry name" value="Sensor histidine kinase RcsC"/>
    <property type="match status" value="1"/>
</dbReference>
<evidence type="ECO:0000256" key="6">
    <source>
        <dbReference type="ARBA" id="ARBA00022679"/>
    </source>
</evidence>
<evidence type="ECO:0000256" key="16">
    <source>
        <dbReference type="PROSITE-ProRule" id="PRU00110"/>
    </source>
</evidence>
<organism evidence="23 24">
    <name type="scientific">Blastopirellula marina</name>
    <dbReference type="NCBI Taxonomy" id="124"/>
    <lineage>
        <taxon>Bacteria</taxon>
        <taxon>Pseudomonadati</taxon>
        <taxon>Planctomycetota</taxon>
        <taxon>Planctomycetia</taxon>
        <taxon>Pirellulales</taxon>
        <taxon>Pirellulaceae</taxon>
        <taxon>Blastopirellula</taxon>
    </lineage>
</organism>
<protein>
    <recommendedName>
        <fullName evidence="15">Sensory/regulatory protein RpfC</fullName>
        <ecNumber evidence="3">2.7.13.3</ecNumber>
    </recommendedName>
</protein>
<evidence type="ECO:0000256" key="15">
    <source>
        <dbReference type="ARBA" id="ARBA00068150"/>
    </source>
</evidence>
<dbReference type="InterPro" id="IPR005467">
    <property type="entry name" value="His_kinase_dom"/>
</dbReference>
<dbReference type="CDD" id="cd00082">
    <property type="entry name" value="HisKA"/>
    <property type="match status" value="1"/>
</dbReference>
<comment type="subcellular location">
    <subcellularLocation>
        <location evidence="2">Cell membrane</location>
        <topology evidence="2">Multi-pass membrane protein</topology>
    </subcellularLocation>
</comment>
<feature type="transmembrane region" description="Helical" evidence="18">
    <location>
        <begin position="197"/>
        <end position="216"/>
    </location>
</feature>
<dbReference type="InterPro" id="IPR008207">
    <property type="entry name" value="Sig_transdc_His_kin_Hpt_dom"/>
</dbReference>
<accession>A0A2S8FVQ5</accession>
<dbReference type="SUPFAM" id="SSF47384">
    <property type="entry name" value="Homodimeric domain of signal transducing histidine kinase"/>
    <property type="match status" value="1"/>
</dbReference>
<dbReference type="Pfam" id="PF02518">
    <property type="entry name" value="HATPase_c"/>
    <property type="match status" value="1"/>
</dbReference>
<dbReference type="Pfam" id="PF00072">
    <property type="entry name" value="Response_reg"/>
    <property type="match status" value="2"/>
</dbReference>
<evidence type="ECO:0000256" key="17">
    <source>
        <dbReference type="PROSITE-ProRule" id="PRU00169"/>
    </source>
</evidence>
<dbReference type="Gene3D" id="3.30.450.350">
    <property type="entry name" value="CHASE domain"/>
    <property type="match status" value="1"/>
</dbReference>
<feature type="modified residue" description="4-aspartylphosphate" evidence="17">
    <location>
        <position position="905"/>
    </location>
</feature>
<dbReference type="SMART" id="SM00448">
    <property type="entry name" value="REC"/>
    <property type="match status" value="2"/>
</dbReference>
<feature type="transmembrane region" description="Helical" evidence="18">
    <location>
        <begin position="20"/>
        <end position="42"/>
    </location>
</feature>
<feature type="modified residue" description="4-aspartylphosphate" evidence="17">
    <location>
        <position position="1047"/>
    </location>
</feature>
<dbReference type="OrthoDB" id="223542at2"/>
<evidence type="ECO:0000259" key="19">
    <source>
        <dbReference type="PROSITE" id="PS50109"/>
    </source>
</evidence>
<dbReference type="SUPFAM" id="SSF47226">
    <property type="entry name" value="Histidine-containing phosphotransfer domain, HPT domain"/>
    <property type="match status" value="1"/>
</dbReference>
<dbReference type="PROSITE" id="PS50109">
    <property type="entry name" value="HIS_KIN"/>
    <property type="match status" value="1"/>
</dbReference>
<reference evidence="23 24" key="1">
    <citation type="submission" date="2018-02" db="EMBL/GenBank/DDBJ databases">
        <title>Comparative genomes isolates from brazilian mangrove.</title>
        <authorList>
            <person name="Araujo J.E."/>
            <person name="Taketani R.G."/>
            <person name="Silva M.C.P."/>
            <person name="Loureco M.V."/>
            <person name="Andreote F.D."/>
        </authorList>
    </citation>
    <scope>NUCLEOTIDE SEQUENCE [LARGE SCALE GENOMIC DNA]</scope>
    <source>
        <strain evidence="23 24">Hex-1 MGV</strain>
    </source>
</reference>
<dbReference type="SMART" id="SM01079">
    <property type="entry name" value="CHASE"/>
    <property type="match status" value="1"/>
</dbReference>
<dbReference type="InterPro" id="IPR036890">
    <property type="entry name" value="HATPase_C_sf"/>
</dbReference>
<feature type="domain" description="Response regulatory" evidence="20">
    <location>
        <begin position="998"/>
        <end position="1116"/>
    </location>
</feature>
<evidence type="ECO:0000256" key="3">
    <source>
        <dbReference type="ARBA" id="ARBA00012438"/>
    </source>
</evidence>
<dbReference type="SMART" id="SM00388">
    <property type="entry name" value="HisKA"/>
    <property type="match status" value="1"/>
</dbReference>
<evidence type="ECO:0000256" key="2">
    <source>
        <dbReference type="ARBA" id="ARBA00004651"/>
    </source>
</evidence>
<feature type="transmembrane region" description="Helical" evidence="18">
    <location>
        <begin position="241"/>
        <end position="261"/>
    </location>
</feature>
<evidence type="ECO:0000256" key="1">
    <source>
        <dbReference type="ARBA" id="ARBA00000085"/>
    </source>
</evidence>
<dbReference type="SUPFAM" id="SSF52172">
    <property type="entry name" value="CheY-like"/>
    <property type="match status" value="2"/>
</dbReference>
<evidence type="ECO:0000256" key="12">
    <source>
        <dbReference type="ARBA" id="ARBA00023012"/>
    </source>
</evidence>
<dbReference type="InterPro" id="IPR003594">
    <property type="entry name" value="HATPase_dom"/>
</dbReference>
<name>A0A2S8FVQ5_9BACT</name>
<dbReference type="CDD" id="cd16922">
    <property type="entry name" value="HATPase_EvgS-ArcB-TorS-like"/>
    <property type="match status" value="1"/>
</dbReference>